<dbReference type="Gene3D" id="3.30.530.20">
    <property type="match status" value="1"/>
</dbReference>
<dbReference type="CDD" id="cd07814">
    <property type="entry name" value="SRPBCC_CalC_Aha1-like"/>
    <property type="match status" value="1"/>
</dbReference>
<feature type="domain" description="Activator of Hsp90 ATPase homologue 1/2-like C-terminal" evidence="2">
    <location>
        <begin position="35"/>
        <end position="158"/>
    </location>
</feature>
<comment type="similarity">
    <text evidence="1">Belongs to the AHA1 family.</text>
</comment>
<dbReference type="Pfam" id="PF08327">
    <property type="entry name" value="AHSA1"/>
    <property type="match status" value="1"/>
</dbReference>
<evidence type="ECO:0000259" key="2">
    <source>
        <dbReference type="Pfam" id="PF08327"/>
    </source>
</evidence>
<dbReference type="AlphaFoldDB" id="A0A239J458"/>
<dbReference type="EMBL" id="FZPD01000003">
    <property type="protein sequence ID" value="SNT00043.1"/>
    <property type="molecule type" value="Genomic_DNA"/>
</dbReference>
<dbReference type="Proteomes" id="UP000198393">
    <property type="component" value="Unassembled WGS sequence"/>
</dbReference>
<dbReference type="SUPFAM" id="SSF55961">
    <property type="entry name" value="Bet v1-like"/>
    <property type="match status" value="1"/>
</dbReference>
<dbReference type="InterPro" id="IPR013538">
    <property type="entry name" value="ASHA1/2-like_C"/>
</dbReference>
<name>A0A239J458_EKHLU</name>
<organism evidence="3 4">
    <name type="scientific">Ekhidna lutea</name>
    <dbReference type="NCBI Taxonomy" id="447679"/>
    <lineage>
        <taxon>Bacteria</taxon>
        <taxon>Pseudomonadati</taxon>
        <taxon>Bacteroidota</taxon>
        <taxon>Cytophagia</taxon>
        <taxon>Cytophagales</taxon>
        <taxon>Reichenbachiellaceae</taxon>
        <taxon>Ekhidna</taxon>
    </lineage>
</organism>
<evidence type="ECO:0000313" key="4">
    <source>
        <dbReference type="Proteomes" id="UP000198393"/>
    </source>
</evidence>
<dbReference type="InterPro" id="IPR023393">
    <property type="entry name" value="START-like_dom_sf"/>
</dbReference>
<protein>
    <submittedName>
        <fullName evidence="3">Uncharacterized conserved protein YndB, AHSA1/START domain</fullName>
    </submittedName>
</protein>
<accession>A0A239J458</accession>
<evidence type="ECO:0000313" key="3">
    <source>
        <dbReference type="EMBL" id="SNT00043.1"/>
    </source>
</evidence>
<keyword evidence="4" id="KW-1185">Reference proteome</keyword>
<proteinExistence type="inferred from homology"/>
<gene>
    <name evidence="3" type="ORF">SAMN05421640_1956</name>
</gene>
<reference evidence="3 4" key="1">
    <citation type="submission" date="2017-06" db="EMBL/GenBank/DDBJ databases">
        <authorList>
            <person name="Kim H.J."/>
            <person name="Triplett B.A."/>
        </authorList>
    </citation>
    <scope>NUCLEOTIDE SEQUENCE [LARGE SCALE GENOMIC DNA]</scope>
    <source>
        <strain evidence="3 4">DSM 19307</strain>
    </source>
</reference>
<evidence type="ECO:0000256" key="1">
    <source>
        <dbReference type="ARBA" id="ARBA00006817"/>
    </source>
</evidence>
<sequence>MVAFNKYTYICNYIVAYLNLKIMKDVLRKEKTFTHSIDKVWNAISVGEEISKWFIQADFKPEIGYEYTFTAAEEHGGTQIKGKVLEASPYTLKYTWRVGDTEVDTTVLWTLEEADGGTKLTLEHSDISNYPAEAATEMLGHFDKGWDACITGLIQYLKDEISEPAH</sequence>